<reference evidence="1 2" key="1">
    <citation type="submission" date="2019-03" db="EMBL/GenBank/DDBJ databases">
        <title>Genomic Encyclopedia of Type Strains, Phase IV (KMG-V): Genome sequencing to study the core and pangenomes of soil and plant-associated prokaryotes.</title>
        <authorList>
            <person name="Whitman W."/>
        </authorList>
    </citation>
    <scope>NUCLEOTIDE SEQUENCE [LARGE SCALE GENOMIC DNA]</scope>
    <source>
        <strain evidence="1 2">IE4868</strain>
    </source>
</reference>
<organism evidence="1 2">
    <name type="scientific">Rhizobium azibense</name>
    <dbReference type="NCBI Taxonomy" id="1136135"/>
    <lineage>
        <taxon>Bacteria</taxon>
        <taxon>Pseudomonadati</taxon>
        <taxon>Pseudomonadota</taxon>
        <taxon>Alphaproteobacteria</taxon>
        <taxon>Hyphomicrobiales</taxon>
        <taxon>Rhizobiaceae</taxon>
        <taxon>Rhizobium/Agrobacterium group</taxon>
        <taxon>Rhizobium</taxon>
    </lineage>
</organism>
<protein>
    <submittedName>
        <fullName evidence="1">Uncharacterized protein</fullName>
    </submittedName>
</protein>
<evidence type="ECO:0000313" key="1">
    <source>
        <dbReference type="EMBL" id="TCU38906.1"/>
    </source>
</evidence>
<evidence type="ECO:0000313" key="2">
    <source>
        <dbReference type="Proteomes" id="UP000295507"/>
    </source>
</evidence>
<sequence length="183" mass="20359">MPPRRSGAPVGISQFALRPFERAGVQHLAQQGDRHRPHAQIVPACRSVTREFHRYPVFHKAAADGSGRWAGTAFCAGRSPCPSGRGPIHENLVFRVAEAMPIAQVLLLNAPHLPHGLNRAGFCRRLQLLRKWSRYEQDNKQIFTRSPRPSSSDGFGSPRRIFLAMGNGLLDRCQDRLHGADAQ</sequence>
<accession>A0A4R3S3P5</accession>
<dbReference type="AlphaFoldDB" id="A0A4R3S3P5"/>
<name>A0A4R3S3P5_9HYPH</name>
<gene>
    <name evidence="1" type="ORF">EV129_104516</name>
</gene>
<comment type="caution">
    <text evidence="1">The sequence shown here is derived from an EMBL/GenBank/DDBJ whole genome shotgun (WGS) entry which is preliminary data.</text>
</comment>
<dbReference type="EMBL" id="SMBK01000004">
    <property type="protein sequence ID" value="TCU38906.1"/>
    <property type="molecule type" value="Genomic_DNA"/>
</dbReference>
<dbReference type="Proteomes" id="UP000295507">
    <property type="component" value="Unassembled WGS sequence"/>
</dbReference>
<proteinExistence type="predicted"/>